<dbReference type="PROSITE" id="PS00871">
    <property type="entry name" value="CLPAB_2"/>
    <property type="match status" value="1"/>
</dbReference>
<evidence type="ECO:0000313" key="15">
    <source>
        <dbReference type="Proteomes" id="UP000192591"/>
    </source>
</evidence>
<comment type="function">
    <text evidence="12">Part of a stress-induced multi-chaperone system, it is involved in the recovery of the cell from heat-induced damage, in cooperation with DnaK, DnaJ and GrpE.</text>
</comment>
<dbReference type="Pfam" id="PF17871">
    <property type="entry name" value="AAA_lid_9"/>
    <property type="match status" value="1"/>
</dbReference>
<dbReference type="NCBIfam" id="TIGR03346">
    <property type="entry name" value="chaperone_ClpB"/>
    <property type="match status" value="1"/>
</dbReference>
<dbReference type="PRINTS" id="PR00300">
    <property type="entry name" value="CLPPROTEASEA"/>
</dbReference>
<dbReference type="GO" id="GO:0042026">
    <property type="term" value="P:protein refolding"/>
    <property type="evidence" value="ECO:0007669"/>
    <property type="project" value="UniProtKB-UniRule"/>
</dbReference>
<evidence type="ECO:0000256" key="5">
    <source>
        <dbReference type="ARBA" id="ARBA00022840"/>
    </source>
</evidence>
<dbReference type="FunFam" id="3.40.50.300:FF:000025">
    <property type="entry name" value="ATP-dependent Clp protease subunit"/>
    <property type="match status" value="1"/>
</dbReference>
<dbReference type="GO" id="GO:0016887">
    <property type="term" value="F:ATP hydrolysis activity"/>
    <property type="evidence" value="ECO:0007669"/>
    <property type="project" value="InterPro"/>
</dbReference>
<comment type="subunit">
    <text evidence="9">Homohexamer. The oligomerization is ATP-dependent.</text>
</comment>
<feature type="coiled-coil region" evidence="12">
    <location>
        <begin position="445"/>
        <end position="496"/>
    </location>
</feature>
<dbReference type="GO" id="GO:0005737">
    <property type="term" value="C:cytoplasm"/>
    <property type="evidence" value="ECO:0007669"/>
    <property type="project" value="UniProtKB-SubCell"/>
</dbReference>
<comment type="caution">
    <text evidence="14">The sequence shown here is derived from an EMBL/GenBank/DDBJ whole genome shotgun (WGS) entry which is preliminary data.</text>
</comment>
<dbReference type="Pfam" id="PF00004">
    <property type="entry name" value="AAA"/>
    <property type="match status" value="1"/>
</dbReference>
<dbReference type="InterPro" id="IPR018368">
    <property type="entry name" value="ClpA/B_CS1"/>
</dbReference>
<evidence type="ECO:0000256" key="1">
    <source>
        <dbReference type="ARBA" id="ARBA00004496"/>
    </source>
</evidence>
<feature type="domain" description="Clp R" evidence="13">
    <location>
        <begin position="1"/>
        <end position="147"/>
    </location>
</feature>
<keyword evidence="12" id="KW-0963">Cytoplasm</keyword>
<dbReference type="SUPFAM" id="SSF52540">
    <property type="entry name" value="P-loop containing nucleoside triphosphate hydrolases"/>
    <property type="match status" value="2"/>
</dbReference>
<evidence type="ECO:0000256" key="3">
    <source>
        <dbReference type="ARBA" id="ARBA00022737"/>
    </source>
</evidence>
<dbReference type="SMART" id="SM01086">
    <property type="entry name" value="ClpB_D2-small"/>
    <property type="match status" value="1"/>
</dbReference>
<dbReference type="InterPro" id="IPR017730">
    <property type="entry name" value="Chaperonin_ClpB"/>
</dbReference>
<dbReference type="Proteomes" id="UP000192591">
    <property type="component" value="Unassembled WGS sequence"/>
</dbReference>
<dbReference type="InterPro" id="IPR050130">
    <property type="entry name" value="ClpA_ClpB"/>
</dbReference>
<evidence type="ECO:0000256" key="6">
    <source>
        <dbReference type="ARBA" id="ARBA00023016"/>
    </source>
</evidence>
<gene>
    <name evidence="12" type="primary">clpB</name>
    <name evidence="14" type="ORF">B1813_13585</name>
</gene>
<dbReference type="STRING" id="1962155.B1813_13585"/>
<evidence type="ECO:0000256" key="4">
    <source>
        <dbReference type="ARBA" id="ARBA00022741"/>
    </source>
</evidence>
<dbReference type="InterPro" id="IPR036628">
    <property type="entry name" value="Clp_N_dom_sf"/>
</dbReference>
<dbReference type="InterPro" id="IPR003593">
    <property type="entry name" value="AAA+_ATPase"/>
</dbReference>
<dbReference type="AlphaFoldDB" id="A0A1V9A0L4"/>
<dbReference type="PROSITE" id="PS00870">
    <property type="entry name" value="CLPAB_1"/>
    <property type="match status" value="1"/>
</dbReference>
<sequence>MDAFNPTTKTQQAISSAAQAATMAGNPEISAAHLLGALLSQGDGLAAPLLAAVGADAAVVRTELEPVVAGLPSATGATVSSPQFDTHAVKSLTHAQKLATELGDEYVSTEHLLVGLAAEGGPVAALLTRHGATPDALRDAFTKVRGSARVTTPDPEGTYQALEKYGVDLTERARSGELDPVIGRDAEIRRVVQVLSRRTKNNPVLIGEPGVGKTAIVEGLAQRIVAGDVPESLRGKRVVALDLGSMVAGAKYRGEFEERLKAVLKEIKDSEGQVVTFIDELHTLVGAGAAGGGDSSLDAGNMIKPMLARGELRMVGATTLDEYRQHIEKDAALERRFQQVLVGEPSVEDAVGILRGLKERYEVHHGVRITDAALVAAATLSDRYITARFLPDKAIDLVDEAASRLRMEIDSRPVEIDEVERAVRRREIEEMALSKEDDPASRDRLVSLRAELASQREELNALTARWQNEKGSIERVRELKEQLEQLRGEADRAERDTDLGRAAELRYGRIPALEKDLAEATRASENTADVMLKEEVGADDVADVVSAWTGIPAGRLLEGETGKLLRMEDELGRRVVGQSDAVRVVSDAVRRARAGVADPDRPTGSFLFLGPTGVGKTELAKALAEFLFDDERAILRIDMSEYSEKHSVARLVGAPPGYVGYDQGGQLTESVRRRPYSVVLLDEVEKAHPDVFDVLLQVLDDGRLTDGQGRTVDFRNTILVLTSNLGSQAIADPTLSEDQRTDAVLSVVRQHFKPEFLNRLDDVVVFHALGTEQLGEIVDIQIDRLGARLAQRRLSLDVTPAAREWLALTGYDPIYGARPLRRLVQSAIGDELARKLLSGEIKDGDTVRVDTPEFDTGADVLRVGRGDGAENAPNE</sequence>
<dbReference type="SUPFAM" id="SSF81923">
    <property type="entry name" value="Double Clp-N motif"/>
    <property type="match status" value="1"/>
</dbReference>
<comment type="subcellular location">
    <subcellularLocation>
        <location evidence="1 12">Cytoplasm</location>
    </subcellularLocation>
</comment>
<proteinExistence type="inferred from homology"/>
<reference evidence="14 15" key="1">
    <citation type="submission" date="2017-02" db="EMBL/GenBank/DDBJ databases">
        <title>Draft genome of Saccharomonospora sp. 154.</title>
        <authorList>
            <person name="Alonso-Carmona G.S."/>
            <person name="De La Haba R."/>
            <person name="Vera-Gargallo B."/>
            <person name="Sandoval-Trujillo A.H."/>
            <person name="Ramirez-Duran N."/>
            <person name="Ventosa A."/>
        </authorList>
    </citation>
    <scope>NUCLEOTIDE SEQUENCE [LARGE SCALE GENOMIC DNA]</scope>
    <source>
        <strain evidence="14 15">LRS4.154</strain>
    </source>
</reference>
<dbReference type="Gene3D" id="1.10.1780.10">
    <property type="entry name" value="Clp, N-terminal domain"/>
    <property type="match status" value="1"/>
</dbReference>
<dbReference type="InterPro" id="IPR001270">
    <property type="entry name" value="ClpA/B"/>
</dbReference>
<dbReference type="InterPro" id="IPR028299">
    <property type="entry name" value="ClpA/B_CS2"/>
</dbReference>
<dbReference type="FunFam" id="3.40.50.300:FF:000120">
    <property type="entry name" value="ATP-dependent chaperone ClpB"/>
    <property type="match status" value="1"/>
</dbReference>
<dbReference type="Pfam" id="PF10431">
    <property type="entry name" value="ClpB_D2-small"/>
    <property type="match status" value="1"/>
</dbReference>
<dbReference type="InterPro" id="IPR004176">
    <property type="entry name" value="Clp_R_N"/>
</dbReference>
<keyword evidence="4 11" id="KW-0547">Nucleotide-binding</keyword>
<accession>A0A1V9A0L4</accession>
<dbReference type="Gene3D" id="1.10.8.60">
    <property type="match status" value="1"/>
</dbReference>
<keyword evidence="6 12" id="KW-0346">Stress response</keyword>
<evidence type="ECO:0000256" key="12">
    <source>
        <dbReference type="RuleBase" id="RU362034"/>
    </source>
</evidence>
<evidence type="ECO:0000259" key="13">
    <source>
        <dbReference type="PROSITE" id="PS51903"/>
    </source>
</evidence>
<dbReference type="FunFam" id="1.10.8.60:FF:000017">
    <property type="entry name" value="ATP-dependent chaperone ClpB"/>
    <property type="match status" value="1"/>
</dbReference>
<organism evidence="14 15">
    <name type="scientific">Saccharomonospora piscinae</name>
    <dbReference type="NCBI Taxonomy" id="687388"/>
    <lineage>
        <taxon>Bacteria</taxon>
        <taxon>Bacillati</taxon>
        <taxon>Actinomycetota</taxon>
        <taxon>Actinomycetes</taxon>
        <taxon>Pseudonocardiales</taxon>
        <taxon>Pseudonocardiaceae</taxon>
        <taxon>Saccharomonospora</taxon>
    </lineage>
</organism>
<dbReference type="PANTHER" id="PTHR11638:SF18">
    <property type="entry name" value="HEAT SHOCK PROTEIN 104"/>
    <property type="match status" value="1"/>
</dbReference>
<dbReference type="CDD" id="cd00009">
    <property type="entry name" value="AAA"/>
    <property type="match status" value="1"/>
</dbReference>
<dbReference type="GO" id="GO:0005524">
    <property type="term" value="F:ATP binding"/>
    <property type="evidence" value="ECO:0007669"/>
    <property type="project" value="UniProtKB-UniRule"/>
</dbReference>
<dbReference type="GO" id="GO:0034605">
    <property type="term" value="P:cellular response to heat"/>
    <property type="evidence" value="ECO:0007669"/>
    <property type="project" value="TreeGrafter"/>
</dbReference>
<evidence type="ECO:0000256" key="2">
    <source>
        <dbReference type="ARBA" id="ARBA00008675"/>
    </source>
</evidence>
<dbReference type="CDD" id="cd19499">
    <property type="entry name" value="RecA-like_ClpB_Hsp104-like"/>
    <property type="match status" value="1"/>
</dbReference>
<dbReference type="PROSITE" id="PS51903">
    <property type="entry name" value="CLP_R"/>
    <property type="match status" value="1"/>
</dbReference>
<protein>
    <recommendedName>
        <fullName evidence="12">Chaperone protein ClpB</fullName>
    </recommendedName>
</protein>
<evidence type="ECO:0000256" key="11">
    <source>
        <dbReference type="RuleBase" id="RU004432"/>
    </source>
</evidence>
<keyword evidence="7 12" id="KW-0175">Coiled coil</keyword>
<dbReference type="InterPro" id="IPR003959">
    <property type="entry name" value="ATPase_AAA_core"/>
</dbReference>
<dbReference type="SMART" id="SM00382">
    <property type="entry name" value="AAA"/>
    <property type="match status" value="2"/>
</dbReference>
<comment type="subunit">
    <text evidence="12">Homohexamer; The oligomerization is ATP-dependent.</text>
</comment>
<dbReference type="InterPro" id="IPR027417">
    <property type="entry name" value="P-loop_NTPase"/>
</dbReference>
<dbReference type="EMBL" id="MWIH01000006">
    <property type="protein sequence ID" value="OQO90586.1"/>
    <property type="molecule type" value="Genomic_DNA"/>
</dbReference>
<dbReference type="InterPro" id="IPR041546">
    <property type="entry name" value="ClpA/ClpB_AAA_lid"/>
</dbReference>
<keyword evidence="8 11" id="KW-0143">Chaperone</keyword>
<evidence type="ECO:0000256" key="9">
    <source>
        <dbReference type="ARBA" id="ARBA00026057"/>
    </source>
</evidence>
<keyword evidence="15" id="KW-1185">Reference proteome</keyword>
<dbReference type="InterPro" id="IPR019489">
    <property type="entry name" value="Clp_ATPase_C"/>
</dbReference>
<dbReference type="Pfam" id="PF07724">
    <property type="entry name" value="AAA_2"/>
    <property type="match status" value="1"/>
</dbReference>
<dbReference type="Gene3D" id="3.40.50.300">
    <property type="entry name" value="P-loop containing nucleotide triphosphate hydrolases"/>
    <property type="match status" value="3"/>
</dbReference>
<evidence type="ECO:0000256" key="7">
    <source>
        <dbReference type="ARBA" id="ARBA00023054"/>
    </source>
</evidence>
<dbReference type="FunFam" id="3.40.50.300:FF:000010">
    <property type="entry name" value="Chaperone clpB 1, putative"/>
    <property type="match status" value="1"/>
</dbReference>
<evidence type="ECO:0000256" key="8">
    <source>
        <dbReference type="ARBA" id="ARBA00023186"/>
    </source>
</evidence>
<keyword evidence="3 10" id="KW-0677">Repeat</keyword>
<evidence type="ECO:0000256" key="10">
    <source>
        <dbReference type="PROSITE-ProRule" id="PRU01251"/>
    </source>
</evidence>
<evidence type="ECO:0000313" key="14">
    <source>
        <dbReference type="EMBL" id="OQO90586.1"/>
    </source>
</evidence>
<dbReference type="Pfam" id="PF02861">
    <property type="entry name" value="Clp_N"/>
    <property type="match status" value="1"/>
</dbReference>
<dbReference type="PANTHER" id="PTHR11638">
    <property type="entry name" value="ATP-DEPENDENT CLP PROTEASE"/>
    <property type="match status" value="1"/>
</dbReference>
<name>A0A1V9A0L4_SACPI</name>
<comment type="similarity">
    <text evidence="2 11">Belongs to the ClpA/ClpB family.</text>
</comment>
<keyword evidence="5 11" id="KW-0067">ATP-binding</keyword>
<dbReference type="RefSeq" id="WP_081192550.1">
    <property type="nucleotide sequence ID" value="NZ_MWIH01000006.1"/>
</dbReference>